<sequence length="138" mass="15761">MFPPKDSAGKTQEKSCEGLRMGRLFDILLFSRRIEFETGTTNKVYWAVETPLDSSFSYGNINDEFYKLLARFGVVLGTRHIMQNDTPLSNSETTQREIIKAYREQGLDVISKVREIEASRGLVEDEKSMRAGPYVDIL</sequence>
<dbReference type="STRING" id="1316194.A0A1Q5TJV7"/>
<protein>
    <submittedName>
        <fullName evidence="1">Uncharacterized protein</fullName>
    </submittedName>
</protein>
<comment type="caution">
    <text evidence="1">The sequence shown here is derived from an EMBL/GenBank/DDBJ whole genome shotgun (WGS) entry which is preliminary data.</text>
</comment>
<proteinExistence type="predicted"/>
<organism evidence="1 2">
    <name type="scientific">Penicillium subrubescens</name>
    <dbReference type="NCBI Taxonomy" id="1316194"/>
    <lineage>
        <taxon>Eukaryota</taxon>
        <taxon>Fungi</taxon>
        <taxon>Dikarya</taxon>
        <taxon>Ascomycota</taxon>
        <taxon>Pezizomycotina</taxon>
        <taxon>Eurotiomycetes</taxon>
        <taxon>Eurotiomycetidae</taxon>
        <taxon>Eurotiales</taxon>
        <taxon>Aspergillaceae</taxon>
        <taxon>Penicillium</taxon>
    </lineage>
</organism>
<name>A0A1Q5TJV7_9EURO</name>
<gene>
    <name evidence="1" type="ORF">PENSUB_7956</name>
</gene>
<reference evidence="1 2" key="1">
    <citation type="submission" date="2016-10" db="EMBL/GenBank/DDBJ databases">
        <title>Genome sequence of the ascomycete fungus Penicillium subrubescens.</title>
        <authorList>
            <person name="De Vries R.P."/>
            <person name="Peng M."/>
            <person name="Dilokpimol A."/>
            <person name="Hilden K."/>
            <person name="Makela M.R."/>
            <person name="Grigoriev I."/>
            <person name="Riley R."/>
            <person name="Granchi Z."/>
        </authorList>
    </citation>
    <scope>NUCLEOTIDE SEQUENCE [LARGE SCALE GENOMIC DNA]</scope>
    <source>
        <strain evidence="1 2">CBS 132785</strain>
    </source>
</reference>
<dbReference type="AlphaFoldDB" id="A0A1Q5TJV7"/>
<accession>A0A1Q5TJV7</accession>
<evidence type="ECO:0000313" key="1">
    <source>
        <dbReference type="EMBL" id="OKP00499.1"/>
    </source>
</evidence>
<dbReference type="Proteomes" id="UP000186955">
    <property type="component" value="Unassembled WGS sequence"/>
</dbReference>
<keyword evidence="2" id="KW-1185">Reference proteome</keyword>
<dbReference type="EMBL" id="MNBE01000647">
    <property type="protein sequence ID" value="OKP00499.1"/>
    <property type="molecule type" value="Genomic_DNA"/>
</dbReference>
<evidence type="ECO:0000313" key="2">
    <source>
        <dbReference type="Proteomes" id="UP000186955"/>
    </source>
</evidence>